<comment type="caution">
    <text evidence="3">The sequence shown here is derived from an EMBL/GenBank/DDBJ whole genome shotgun (WGS) entry which is preliminary data.</text>
</comment>
<organism evidence="3 4">
    <name type="scientific">Thyridium curvatum</name>
    <dbReference type="NCBI Taxonomy" id="1093900"/>
    <lineage>
        <taxon>Eukaryota</taxon>
        <taxon>Fungi</taxon>
        <taxon>Dikarya</taxon>
        <taxon>Ascomycota</taxon>
        <taxon>Pezizomycotina</taxon>
        <taxon>Sordariomycetes</taxon>
        <taxon>Sordariomycetidae</taxon>
        <taxon>Thyridiales</taxon>
        <taxon>Thyridiaceae</taxon>
        <taxon>Thyridium</taxon>
    </lineage>
</organism>
<dbReference type="InterPro" id="IPR006786">
    <property type="entry name" value="Pinin_SDK_MemA"/>
</dbReference>
<feature type="region of interest" description="Disordered" evidence="1">
    <location>
        <begin position="1"/>
        <end position="176"/>
    </location>
</feature>
<feature type="compositionally biased region" description="Basic and acidic residues" evidence="1">
    <location>
        <begin position="153"/>
        <end position="176"/>
    </location>
</feature>
<dbReference type="RefSeq" id="XP_030992585.1">
    <property type="nucleotide sequence ID" value="XM_031143098.1"/>
</dbReference>
<feature type="compositionally biased region" description="Basic and acidic residues" evidence="1">
    <location>
        <begin position="23"/>
        <end position="38"/>
    </location>
</feature>
<feature type="compositionally biased region" description="Basic and acidic residues" evidence="1">
    <location>
        <begin position="293"/>
        <end position="316"/>
    </location>
</feature>
<dbReference type="GeneID" id="41975710"/>
<proteinExistence type="predicted"/>
<dbReference type="STRING" id="1093900.A0A507AWR9"/>
<evidence type="ECO:0000313" key="3">
    <source>
        <dbReference type="EMBL" id="TPX10874.1"/>
    </source>
</evidence>
<evidence type="ECO:0000256" key="1">
    <source>
        <dbReference type="SAM" id="MobiDB-lite"/>
    </source>
</evidence>
<dbReference type="Pfam" id="PF04696">
    <property type="entry name" value="Pinin_SDK_memA"/>
    <property type="match status" value="1"/>
</dbReference>
<reference evidence="3 4" key="1">
    <citation type="submission" date="2019-06" db="EMBL/GenBank/DDBJ databases">
        <title>Draft genome sequence of the filamentous fungus Phialemoniopsis curvata isolated from diesel fuel.</title>
        <authorList>
            <person name="Varaljay V.A."/>
            <person name="Lyon W.J."/>
            <person name="Crouch A.L."/>
            <person name="Drake C.E."/>
            <person name="Hollomon J.M."/>
            <person name="Nadeau L.J."/>
            <person name="Nunn H.S."/>
            <person name="Stevenson B.S."/>
            <person name="Bojanowski C.L."/>
            <person name="Crookes-Goodson W.J."/>
        </authorList>
    </citation>
    <scope>NUCLEOTIDE SEQUENCE [LARGE SCALE GENOMIC DNA]</scope>
    <source>
        <strain evidence="3 4">D216</strain>
    </source>
</reference>
<gene>
    <name evidence="3" type="ORF">E0L32_008263</name>
</gene>
<dbReference type="AlphaFoldDB" id="A0A507AWR9"/>
<evidence type="ECO:0000313" key="4">
    <source>
        <dbReference type="Proteomes" id="UP000319257"/>
    </source>
</evidence>
<feature type="compositionally biased region" description="Polar residues" evidence="1">
    <location>
        <begin position="139"/>
        <end position="149"/>
    </location>
</feature>
<dbReference type="InParanoid" id="A0A507AWR9"/>
<feature type="region of interest" description="Disordered" evidence="1">
    <location>
        <begin position="259"/>
        <end position="326"/>
    </location>
</feature>
<keyword evidence="4" id="KW-1185">Reference proteome</keyword>
<evidence type="ECO:0000259" key="2">
    <source>
        <dbReference type="Pfam" id="PF04696"/>
    </source>
</evidence>
<feature type="compositionally biased region" description="Acidic residues" evidence="1">
    <location>
        <begin position="317"/>
        <end position="326"/>
    </location>
</feature>
<accession>A0A507AWR9</accession>
<dbReference type="EMBL" id="SKBQ01000053">
    <property type="protein sequence ID" value="TPX10874.1"/>
    <property type="molecule type" value="Genomic_DNA"/>
</dbReference>
<protein>
    <recommendedName>
        <fullName evidence="2">Pinin/SDK/MemA protein domain-containing protein</fullName>
    </recommendedName>
</protein>
<feature type="compositionally biased region" description="Low complexity" evidence="1">
    <location>
        <begin position="1"/>
        <end position="18"/>
    </location>
</feature>
<feature type="domain" description="Pinin/SDK/MemA protein" evidence="2">
    <location>
        <begin position="124"/>
        <end position="240"/>
    </location>
</feature>
<feature type="compositionally biased region" description="Basic and acidic residues" evidence="1">
    <location>
        <begin position="72"/>
        <end position="128"/>
    </location>
</feature>
<name>A0A507AWR9_9PEZI</name>
<dbReference type="OrthoDB" id="330772at2759"/>
<sequence length="326" mass="37108">MSAGDGTATDSAAQGGQQADDDSSQHRTKEDSSSDLKRKSPPASDRDLEDEQTDSKRAKADGQALSGDTDETTDRDGPRRDSTTRRDSTNAGERERRGSQADTDRGDPRDRRLSGSGTRERVSQEERKRGQRLFGGLLSTLNQKPSNTNQQKRRQEIERRQQQRAREQRVEDDKRHADKLAKIAAARKIQQVEFDEQVMRTRHSNMRDKAKVLLTFAEPRIYYMPYDPTPEQEDTIKAQIDDVEARIRDEFDEFRVEKERRLRDLGVPQQAPADEPVVGEPAPRPSNLPPAEETGHERPATAHGHERDHDEGRDIMVETEEDTVIY</sequence>
<dbReference type="Proteomes" id="UP000319257">
    <property type="component" value="Unassembled WGS sequence"/>
</dbReference>